<organism evidence="2 3">
    <name type="scientific">Okeania hirsuta</name>
    <dbReference type="NCBI Taxonomy" id="1458930"/>
    <lineage>
        <taxon>Bacteria</taxon>
        <taxon>Bacillati</taxon>
        <taxon>Cyanobacteriota</taxon>
        <taxon>Cyanophyceae</taxon>
        <taxon>Oscillatoriophycideae</taxon>
        <taxon>Oscillatoriales</taxon>
        <taxon>Microcoleaceae</taxon>
        <taxon>Okeania</taxon>
    </lineage>
</organism>
<dbReference type="Proteomes" id="UP000269154">
    <property type="component" value="Unassembled WGS sequence"/>
</dbReference>
<gene>
    <name evidence="2" type="ORF">D5R40_30825</name>
</gene>
<evidence type="ECO:0000256" key="1">
    <source>
        <dbReference type="SAM" id="MobiDB-lite"/>
    </source>
</evidence>
<sequence>MVATRVWITGGHTDSPTYKEGCGKETGHEKC</sequence>
<proteinExistence type="predicted"/>
<dbReference type="EMBL" id="RCBY01000361">
    <property type="protein sequence ID" value="RQH22520.1"/>
    <property type="molecule type" value="Genomic_DNA"/>
</dbReference>
<feature type="compositionally biased region" description="Basic and acidic residues" evidence="1">
    <location>
        <begin position="21"/>
        <end position="31"/>
    </location>
</feature>
<accession>A0A3N6NY30</accession>
<comment type="caution">
    <text evidence="2">The sequence shown here is derived from an EMBL/GenBank/DDBJ whole genome shotgun (WGS) entry which is preliminary data.</text>
</comment>
<name>A0A3N6NY30_9CYAN</name>
<dbReference type="AlphaFoldDB" id="A0A3N6NY30"/>
<feature type="region of interest" description="Disordered" evidence="1">
    <location>
        <begin position="1"/>
        <end position="31"/>
    </location>
</feature>
<keyword evidence="3" id="KW-1185">Reference proteome</keyword>
<reference evidence="2 3" key="1">
    <citation type="journal article" date="2018" name="ACS Chem. Biol.">
        <title>Ketoreductase domain dysfunction expands chemodiversity: malyngamide biosynthesis in the cyanobacterium Okeania hirsuta.</title>
        <authorList>
            <person name="Moss N.A."/>
            <person name="Leao T."/>
            <person name="Rankin M."/>
            <person name="McCullough T.M."/>
            <person name="Qu P."/>
            <person name="Korobeynikov A."/>
            <person name="Smith J.L."/>
            <person name="Gerwick L."/>
            <person name="Gerwick W.H."/>
        </authorList>
    </citation>
    <scope>NUCLEOTIDE SEQUENCE [LARGE SCALE GENOMIC DNA]</scope>
    <source>
        <strain evidence="2 3">PAB10Feb10-1</strain>
    </source>
</reference>
<evidence type="ECO:0000313" key="3">
    <source>
        <dbReference type="Proteomes" id="UP000269154"/>
    </source>
</evidence>
<protein>
    <submittedName>
        <fullName evidence="2">Uncharacterized protein</fullName>
    </submittedName>
</protein>
<evidence type="ECO:0000313" key="2">
    <source>
        <dbReference type="EMBL" id="RQH22520.1"/>
    </source>
</evidence>